<evidence type="ECO:0000256" key="9">
    <source>
        <dbReference type="ARBA" id="ARBA00023133"/>
    </source>
</evidence>
<evidence type="ECO:0000256" key="1">
    <source>
        <dbReference type="ARBA" id="ARBA00004651"/>
    </source>
</evidence>
<feature type="transmembrane region" description="Helical" evidence="15">
    <location>
        <begin position="155"/>
        <end position="176"/>
    </location>
</feature>
<evidence type="ECO:0000256" key="4">
    <source>
        <dbReference type="ARBA" id="ARBA00022475"/>
    </source>
</evidence>
<keyword evidence="9 15" id="KW-0350">Heme biosynthesis</keyword>
<dbReference type="EC" id="2.5.1.141" evidence="3 15"/>
<evidence type="ECO:0000256" key="3">
    <source>
        <dbReference type="ARBA" id="ARBA00012292"/>
    </source>
</evidence>
<keyword evidence="5" id="KW-0997">Cell inner membrane</keyword>
<evidence type="ECO:0000256" key="7">
    <source>
        <dbReference type="ARBA" id="ARBA00022692"/>
    </source>
</evidence>
<comment type="subcellular location">
    <subcellularLocation>
        <location evidence="1 15">Cell membrane</location>
        <topology evidence="1 15">Multi-pass membrane protein</topology>
    </subcellularLocation>
</comment>
<sequence length="307" mass="33338">MPARAAPTPASGHLSGRALLRGLWVLTKPRVVQLIVFCALIGMLLALPAWPNAQQWARIAIAAGGIWLLASAAAVFNCVIERQIDARMQRTAARPTAQGTVASGLAITVGLLMAAAGGLLLWLCINPLTACLTLATLLGYSVVYTVWLKRATEQNIVIGGASGAMPPVLGWAAMQGTVGPEAWLMFLIIFIWTPPHFWALALYRVEDYRRAGLPMLPVTHGRAYTTRHVLIYTVALWAISLLPLLQGMSGLGYGLVACVCGAVFCAYAWRLHQHYSDALAKRTFRWSLWHLTALFAALMLDHYGLLI</sequence>
<evidence type="ECO:0000256" key="8">
    <source>
        <dbReference type="ARBA" id="ARBA00022989"/>
    </source>
</evidence>
<comment type="catalytic activity">
    <reaction evidence="14 15">
        <text>heme b + (2E,6E)-farnesyl diphosphate + H2O = Fe(II)-heme o + diphosphate</text>
        <dbReference type="Rhea" id="RHEA:28070"/>
        <dbReference type="ChEBI" id="CHEBI:15377"/>
        <dbReference type="ChEBI" id="CHEBI:33019"/>
        <dbReference type="ChEBI" id="CHEBI:60344"/>
        <dbReference type="ChEBI" id="CHEBI:60530"/>
        <dbReference type="ChEBI" id="CHEBI:175763"/>
        <dbReference type="EC" id="2.5.1.141"/>
    </reaction>
</comment>
<keyword evidence="7 15" id="KW-0812">Transmembrane</keyword>
<dbReference type="CDD" id="cd13957">
    <property type="entry name" value="PT_UbiA_Cox10"/>
    <property type="match status" value="1"/>
</dbReference>
<keyword evidence="10 15" id="KW-0472">Membrane</keyword>
<dbReference type="OrthoDB" id="9814417at2"/>
<dbReference type="InterPro" id="IPR030470">
    <property type="entry name" value="UbiA_prenylTrfase_CS"/>
</dbReference>
<evidence type="ECO:0000256" key="14">
    <source>
        <dbReference type="ARBA" id="ARBA00047690"/>
    </source>
</evidence>
<feature type="transmembrane region" description="Helical" evidence="15">
    <location>
        <begin position="31"/>
        <end position="50"/>
    </location>
</feature>
<protein>
    <recommendedName>
        <fullName evidence="12 15">Protoheme IX farnesyltransferase</fullName>
        <ecNumber evidence="3 15">2.5.1.141</ecNumber>
    </recommendedName>
    <alternativeName>
        <fullName evidence="13 15">Heme B farnesyltransferase</fullName>
    </alternativeName>
    <alternativeName>
        <fullName evidence="11 15">Heme O synthase</fullName>
    </alternativeName>
</protein>
<evidence type="ECO:0000256" key="6">
    <source>
        <dbReference type="ARBA" id="ARBA00022679"/>
    </source>
</evidence>
<proteinExistence type="inferred from homology"/>
<dbReference type="PANTHER" id="PTHR43448:SF7">
    <property type="entry name" value="4-HYDROXYBENZOATE SOLANESYLTRANSFERASE"/>
    <property type="match status" value="1"/>
</dbReference>
<feature type="transmembrane region" description="Helical" evidence="15">
    <location>
        <begin position="101"/>
        <end position="121"/>
    </location>
</feature>
<evidence type="ECO:0000256" key="2">
    <source>
        <dbReference type="ARBA" id="ARBA00004919"/>
    </source>
</evidence>
<feature type="transmembrane region" description="Helical" evidence="15">
    <location>
        <begin position="251"/>
        <end position="271"/>
    </location>
</feature>
<name>A0A4S5BQ40_9BURK</name>
<organism evidence="16 17">
    <name type="scientific">Lampropedia aestuarii</name>
    <dbReference type="NCBI Taxonomy" id="2562762"/>
    <lineage>
        <taxon>Bacteria</taxon>
        <taxon>Pseudomonadati</taxon>
        <taxon>Pseudomonadota</taxon>
        <taxon>Betaproteobacteria</taxon>
        <taxon>Burkholderiales</taxon>
        <taxon>Comamonadaceae</taxon>
        <taxon>Lampropedia</taxon>
    </lineage>
</organism>
<feature type="transmembrane region" description="Helical" evidence="15">
    <location>
        <begin position="224"/>
        <end position="245"/>
    </location>
</feature>
<dbReference type="GO" id="GO:0008495">
    <property type="term" value="F:protoheme IX farnesyltransferase activity"/>
    <property type="evidence" value="ECO:0007669"/>
    <property type="project" value="UniProtKB-UniRule"/>
</dbReference>
<reference evidence="16 17" key="1">
    <citation type="submission" date="2019-04" db="EMBL/GenBank/DDBJ databases">
        <title>Lampropedia sp YIM MLB12 draf genome.</title>
        <authorList>
            <person name="Wang Y.-X."/>
        </authorList>
    </citation>
    <scope>NUCLEOTIDE SEQUENCE [LARGE SCALE GENOMIC DNA]</scope>
    <source>
        <strain evidence="16 17">YIM MLB12</strain>
    </source>
</reference>
<feature type="transmembrane region" description="Helical" evidence="15">
    <location>
        <begin position="182"/>
        <end position="203"/>
    </location>
</feature>
<dbReference type="PROSITE" id="PS00943">
    <property type="entry name" value="UBIA"/>
    <property type="match status" value="1"/>
</dbReference>
<evidence type="ECO:0000256" key="13">
    <source>
        <dbReference type="ARBA" id="ARBA00042475"/>
    </source>
</evidence>
<keyword evidence="6 15" id="KW-0808">Transferase</keyword>
<comment type="pathway">
    <text evidence="2 15">Porphyrin-containing compound metabolism; heme O biosynthesis; heme O from protoheme: step 1/1.</text>
</comment>
<evidence type="ECO:0000313" key="16">
    <source>
        <dbReference type="EMBL" id="THJ33283.1"/>
    </source>
</evidence>
<evidence type="ECO:0000256" key="11">
    <source>
        <dbReference type="ARBA" id="ARBA00030253"/>
    </source>
</evidence>
<feature type="transmembrane region" description="Helical" evidence="15">
    <location>
        <begin position="56"/>
        <end position="80"/>
    </location>
</feature>
<feature type="transmembrane region" description="Helical" evidence="15">
    <location>
        <begin position="127"/>
        <end position="148"/>
    </location>
</feature>
<evidence type="ECO:0000313" key="17">
    <source>
        <dbReference type="Proteomes" id="UP000306236"/>
    </source>
</evidence>
<dbReference type="InterPro" id="IPR044878">
    <property type="entry name" value="UbiA_sf"/>
</dbReference>
<comment type="function">
    <text evidence="15">Converts heme B (protoheme IX) to heme O by substitution of the vinyl group on carbon 2 of heme B porphyrin ring with a hydroxyethyl farnesyl side group.</text>
</comment>
<dbReference type="RefSeq" id="WP_136406558.1">
    <property type="nucleotide sequence ID" value="NZ_SSWX01000011.1"/>
</dbReference>
<dbReference type="GO" id="GO:0005886">
    <property type="term" value="C:plasma membrane"/>
    <property type="evidence" value="ECO:0007669"/>
    <property type="project" value="UniProtKB-SubCell"/>
</dbReference>
<dbReference type="Gene3D" id="1.10.357.140">
    <property type="entry name" value="UbiA prenyltransferase"/>
    <property type="match status" value="1"/>
</dbReference>
<dbReference type="Pfam" id="PF01040">
    <property type="entry name" value="UbiA"/>
    <property type="match status" value="1"/>
</dbReference>
<dbReference type="InterPro" id="IPR000537">
    <property type="entry name" value="UbiA_prenyltransferase"/>
</dbReference>
<dbReference type="EMBL" id="SSWX01000011">
    <property type="protein sequence ID" value="THJ33283.1"/>
    <property type="molecule type" value="Genomic_DNA"/>
</dbReference>
<dbReference type="AlphaFoldDB" id="A0A4S5BQ40"/>
<comment type="similarity">
    <text evidence="15">Belongs to the UbiA prenyltransferase family. Protoheme IX farnesyltransferase subfamily.</text>
</comment>
<comment type="caution">
    <text evidence="16">The sequence shown here is derived from an EMBL/GenBank/DDBJ whole genome shotgun (WGS) entry which is preliminary data.</text>
</comment>
<dbReference type="NCBIfam" id="TIGR01473">
    <property type="entry name" value="cyoE_ctaB"/>
    <property type="match status" value="1"/>
</dbReference>
<feature type="transmembrane region" description="Helical" evidence="15">
    <location>
        <begin position="283"/>
        <end position="300"/>
    </location>
</feature>
<dbReference type="PANTHER" id="PTHR43448">
    <property type="entry name" value="PROTOHEME IX FARNESYLTRANSFERASE, MITOCHONDRIAL"/>
    <property type="match status" value="1"/>
</dbReference>
<dbReference type="HAMAP" id="MF_00154">
    <property type="entry name" value="CyoE_CtaB"/>
    <property type="match status" value="1"/>
</dbReference>
<evidence type="ECO:0000256" key="5">
    <source>
        <dbReference type="ARBA" id="ARBA00022519"/>
    </source>
</evidence>
<comment type="miscellaneous">
    <text evidence="15">Carbon 2 of the heme B porphyrin ring is defined according to the Fischer nomenclature.</text>
</comment>
<dbReference type="Proteomes" id="UP000306236">
    <property type="component" value="Unassembled WGS sequence"/>
</dbReference>
<keyword evidence="4 15" id="KW-1003">Cell membrane</keyword>
<dbReference type="GO" id="GO:0048034">
    <property type="term" value="P:heme O biosynthetic process"/>
    <property type="evidence" value="ECO:0007669"/>
    <property type="project" value="UniProtKB-UniRule"/>
</dbReference>
<evidence type="ECO:0000256" key="10">
    <source>
        <dbReference type="ARBA" id="ARBA00023136"/>
    </source>
</evidence>
<dbReference type="InterPro" id="IPR006369">
    <property type="entry name" value="Protohaem_IX_farnesylTrfase"/>
</dbReference>
<evidence type="ECO:0000256" key="15">
    <source>
        <dbReference type="HAMAP-Rule" id="MF_00154"/>
    </source>
</evidence>
<accession>A0A4S5BQ40</accession>
<keyword evidence="17" id="KW-1185">Reference proteome</keyword>
<dbReference type="UniPathway" id="UPA00834">
    <property type="reaction ID" value="UER00712"/>
</dbReference>
<dbReference type="NCBIfam" id="NF003349">
    <property type="entry name" value="PRK04375.1-2"/>
    <property type="match status" value="1"/>
</dbReference>
<evidence type="ECO:0000256" key="12">
    <source>
        <dbReference type="ARBA" id="ARBA00040810"/>
    </source>
</evidence>
<gene>
    <name evidence="15" type="primary">ctaB</name>
    <name evidence="16" type="ORF">E8K88_09965</name>
</gene>
<keyword evidence="8 15" id="KW-1133">Transmembrane helix</keyword>